<feature type="binding site" evidence="16">
    <location>
        <begin position="109"/>
        <end position="110"/>
    </location>
    <ligand>
        <name>S-adenosyl-L-methionine</name>
        <dbReference type="ChEBI" id="CHEBI:59789"/>
        <label>2</label>
    </ligand>
</feature>
<dbReference type="Pfam" id="PF04055">
    <property type="entry name" value="Radical_SAM"/>
    <property type="match status" value="1"/>
</dbReference>
<evidence type="ECO:0000256" key="4">
    <source>
        <dbReference type="ARBA" id="ARBA00011245"/>
    </source>
</evidence>
<organism evidence="19 20">
    <name type="scientific">Rhizobium etli bv. mimosae str. IE4771</name>
    <dbReference type="NCBI Taxonomy" id="1432050"/>
    <lineage>
        <taxon>Bacteria</taxon>
        <taxon>Pseudomonadati</taxon>
        <taxon>Pseudomonadota</taxon>
        <taxon>Alphaproteobacteria</taxon>
        <taxon>Hyphomicrobiales</taxon>
        <taxon>Rhizobiaceae</taxon>
        <taxon>Rhizobium/Agrobacterium group</taxon>
        <taxon>Rhizobium</taxon>
    </lineage>
</organism>
<proteinExistence type="inferred from homology"/>
<dbReference type="CDD" id="cd01335">
    <property type="entry name" value="Radical_SAM"/>
    <property type="match status" value="1"/>
</dbReference>
<geneLocation type="plasmid" evidence="19 20">
    <name>pRetIE4771b</name>
</geneLocation>
<feature type="binding site" evidence="16">
    <location>
        <position position="51"/>
    </location>
    <ligand>
        <name>S-adenosyl-L-methionine</name>
        <dbReference type="ChEBI" id="CHEBI:59789"/>
        <label>1</label>
    </ligand>
</feature>
<sequence length="450" mass="49689">MQSALVVKYGEERLPRYTSYPTTPCFSPRVDASTYDDWLTAIPTEKAASLYVHIPFCHSMCWYCGCHTKVTRGDQPILTYLQMLQEEMCLVSAKTKTPLNIDQLHFGGGTPTIIGPEKLLGLIGLLKANFDFTGSSQLALEIDPRTLEEEMAAALGEAEVHRASIGVQTFDPVVQKAINRAQSEEQTMEAVSRLRQAGVVSINFDLIYGLPHQTVDSCIETTRIAIEMRPERFAVFGYAHVPSFKKHQLLINEGALPNTESRVAQAEAIAEYLIAAGYRRIGIDHFALPEDSLAVAQANGQLRRNFQGYTSDPCETLIGFGASAIGRMAGGYVQNEALPGHYAQRIASGNFAVMKGHRLSDEDRLRASVIERLMCDFQADIPALAAEHGFDPGILLDHNDRLTMLERDGVLEKAGGIVRLRKKKQFLIRAVASAFDSYLLQSARTYSKTA</sequence>
<accession>A0A060IDU6</accession>
<dbReference type="PIRSF" id="PIRSF000167">
    <property type="entry name" value="HemN"/>
    <property type="match status" value="1"/>
</dbReference>
<dbReference type="EMBL" id="CP006988">
    <property type="protein sequence ID" value="AIC29886.1"/>
    <property type="molecule type" value="Genomic_DNA"/>
</dbReference>
<dbReference type="InterPro" id="IPR004558">
    <property type="entry name" value="Coprogen_oxidase_HemN"/>
</dbReference>
<dbReference type="GO" id="GO:0046872">
    <property type="term" value="F:metal ion binding"/>
    <property type="evidence" value="ECO:0007669"/>
    <property type="project" value="UniProtKB-KW"/>
</dbReference>
<feature type="binding site" evidence="16">
    <location>
        <position position="325"/>
    </location>
    <ligand>
        <name>S-adenosyl-L-methionine</name>
        <dbReference type="ChEBI" id="CHEBI:59789"/>
        <label>1</label>
    </ligand>
</feature>
<comment type="subcellular location">
    <subcellularLocation>
        <location evidence="1 15">Cytoplasm</location>
    </subcellularLocation>
</comment>
<feature type="binding site" evidence="16">
    <location>
        <position position="141"/>
    </location>
    <ligand>
        <name>S-adenosyl-L-methionine</name>
        <dbReference type="ChEBI" id="CHEBI:59789"/>
        <label>1</label>
    </ligand>
</feature>
<dbReference type="SFLD" id="SFLDG01065">
    <property type="entry name" value="anaerobic_coproporphyrinogen-I"/>
    <property type="match status" value="1"/>
</dbReference>
<evidence type="ECO:0000256" key="1">
    <source>
        <dbReference type="ARBA" id="ARBA00004496"/>
    </source>
</evidence>
<keyword evidence="8 15" id="KW-0479">Metal-binding</keyword>
<feature type="domain" description="Radical SAM core" evidence="18">
    <location>
        <begin position="42"/>
        <end position="284"/>
    </location>
</feature>
<dbReference type="Proteomes" id="UP000027180">
    <property type="component" value="Plasmid pRetIE4771b"/>
</dbReference>
<dbReference type="NCBIfam" id="TIGR00538">
    <property type="entry name" value="hemN"/>
    <property type="match status" value="1"/>
</dbReference>
<dbReference type="RefSeq" id="WP_040140389.1">
    <property type="nucleotide sequence ID" value="NZ_CP006988.1"/>
</dbReference>
<dbReference type="InterPro" id="IPR006638">
    <property type="entry name" value="Elp3/MiaA/NifB-like_rSAM"/>
</dbReference>
<comment type="cofactor">
    <cofactor evidence="15 17">
        <name>[4Fe-4S] cluster</name>
        <dbReference type="ChEBI" id="CHEBI:49883"/>
    </cofactor>
    <text evidence="15 17">Binds 1 [4Fe-4S] cluster. The cluster is coordinated with 3 cysteines and an exchangeable S-adenosyl-L-methionine.</text>
</comment>
<evidence type="ECO:0000256" key="12">
    <source>
        <dbReference type="ARBA" id="ARBA00023244"/>
    </source>
</evidence>
<evidence type="ECO:0000256" key="15">
    <source>
        <dbReference type="PIRNR" id="PIRNR000167"/>
    </source>
</evidence>
<dbReference type="InterPro" id="IPR023404">
    <property type="entry name" value="rSAM_horseshoe"/>
</dbReference>
<reference evidence="19 20" key="1">
    <citation type="submission" date="2013-12" db="EMBL/GenBank/DDBJ databases">
        <title>Complete genome sequence of Rhizobium etli bv. mimosae IE4771.</title>
        <authorList>
            <person name="Bustos P."/>
            <person name="Santamaria R.I."/>
            <person name="Lozano L."/>
            <person name="Ormeno-Orrillo E."/>
            <person name="Rogel M.A."/>
            <person name="Romero D."/>
            <person name="Cevallos M.A."/>
            <person name="Martinez-Romero E."/>
            <person name="Gonzalez V."/>
        </authorList>
    </citation>
    <scope>NUCLEOTIDE SEQUENCE [LARGE SCALE GENOMIC DNA]</scope>
    <source>
        <strain evidence="19 20">IE4771</strain>
        <plasmid evidence="20">Plasmid pRetIE4771b</plasmid>
    </source>
</reference>
<evidence type="ECO:0000313" key="20">
    <source>
        <dbReference type="Proteomes" id="UP000027180"/>
    </source>
</evidence>
<dbReference type="SUPFAM" id="SSF102114">
    <property type="entry name" value="Radical SAM enzymes"/>
    <property type="match status" value="1"/>
</dbReference>
<protein>
    <recommendedName>
        <fullName evidence="15">Coproporphyrinogen-III oxidase</fullName>
        <ecNumber evidence="15">1.3.98.3</ecNumber>
    </recommendedName>
</protein>
<feature type="binding site" evidence="17">
    <location>
        <position position="61"/>
    </location>
    <ligand>
        <name>[4Fe-4S] cluster</name>
        <dbReference type="ChEBI" id="CHEBI:49883"/>
        <note>4Fe-4S-S-AdoMet</note>
    </ligand>
</feature>
<feature type="binding site" evidence="16">
    <location>
        <position position="168"/>
    </location>
    <ligand>
        <name>S-adenosyl-L-methionine</name>
        <dbReference type="ChEBI" id="CHEBI:59789"/>
        <label>2</label>
    </ligand>
</feature>
<comment type="similarity">
    <text evidence="3 15">Belongs to the anaerobic coproporphyrinogen-III oxidase family.</text>
</comment>
<keyword evidence="6 15" id="KW-0963">Cytoplasm</keyword>
<dbReference type="InterPro" id="IPR058240">
    <property type="entry name" value="rSAM_sf"/>
</dbReference>
<evidence type="ECO:0000256" key="16">
    <source>
        <dbReference type="PIRSR" id="PIRSR000167-1"/>
    </source>
</evidence>
<feature type="binding site" evidence="17">
    <location>
        <position position="57"/>
    </location>
    <ligand>
        <name>[4Fe-4S] cluster</name>
        <dbReference type="ChEBI" id="CHEBI:49883"/>
        <note>4Fe-4S-S-AdoMet</note>
    </ligand>
</feature>
<evidence type="ECO:0000256" key="3">
    <source>
        <dbReference type="ARBA" id="ARBA00005493"/>
    </source>
</evidence>
<feature type="binding site" evidence="16">
    <location>
        <position position="108"/>
    </location>
    <ligand>
        <name>S-adenosyl-L-methionine</name>
        <dbReference type="ChEBI" id="CHEBI:59789"/>
        <label>1</label>
    </ligand>
</feature>
<keyword evidence="12 15" id="KW-0627">Porphyrin biosynthesis</keyword>
<keyword evidence="11 15" id="KW-0411">Iron-sulfur</keyword>
<evidence type="ECO:0000259" key="18">
    <source>
        <dbReference type="PROSITE" id="PS51918"/>
    </source>
</evidence>
<dbReference type="SMART" id="SM00729">
    <property type="entry name" value="Elp3"/>
    <property type="match status" value="1"/>
</dbReference>
<dbReference type="GO" id="GO:0004109">
    <property type="term" value="F:coproporphyrinogen oxidase activity"/>
    <property type="evidence" value="ECO:0007669"/>
    <property type="project" value="InterPro"/>
</dbReference>
<evidence type="ECO:0000256" key="6">
    <source>
        <dbReference type="ARBA" id="ARBA00022490"/>
    </source>
</evidence>
<comment type="pathway">
    <text evidence="2 15">Porphyrin-containing compound metabolism; protoporphyrin-IX biosynthesis; protoporphyrinogen-IX from coproporphyrinogen-III (AdoMet route): step 1/1.</text>
</comment>
<dbReference type="KEGG" id="rei:IE4771_PB00155"/>
<evidence type="ECO:0000256" key="2">
    <source>
        <dbReference type="ARBA" id="ARBA00004785"/>
    </source>
</evidence>
<feature type="binding site" evidence="16">
    <location>
        <position position="239"/>
    </location>
    <ligand>
        <name>S-adenosyl-L-methionine</name>
        <dbReference type="ChEBI" id="CHEBI:59789"/>
        <label>2</label>
    </ligand>
</feature>
<keyword evidence="9 15" id="KW-0560">Oxidoreductase</keyword>
<feature type="binding site" evidence="16">
    <location>
        <position position="205"/>
    </location>
    <ligand>
        <name>S-adenosyl-L-methionine</name>
        <dbReference type="ChEBI" id="CHEBI:59789"/>
        <label>2</label>
    </ligand>
</feature>
<keyword evidence="19" id="KW-0614">Plasmid</keyword>
<dbReference type="PANTHER" id="PTHR13932:SF6">
    <property type="entry name" value="OXYGEN-INDEPENDENT COPROPORPHYRINOGEN III OXIDASE"/>
    <property type="match status" value="1"/>
</dbReference>
<dbReference type="OrthoDB" id="9808022at2"/>
<keyword evidence="7 15" id="KW-0949">S-adenosyl-L-methionine</keyword>
<name>A0A060IDU6_RHIET</name>
<evidence type="ECO:0000256" key="5">
    <source>
        <dbReference type="ARBA" id="ARBA00022485"/>
    </source>
</evidence>
<evidence type="ECO:0000313" key="19">
    <source>
        <dbReference type="EMBL" id="AIC29886.1"/>
    </source>
</evidence>
<dbReference type="UniPathway" id="UPA00251">
    <property type="reaction ID" value="UER00323"/>
</dbReference>
<comment type="catalytic activity">
    <reaction evidence="14 15">
        <text>coproporphyrinogen III + 2 S-adenosyl-L-methionine = protoporphyrinogen IX + 2 5'-deoxyadenosine + 2 L-methionine + 2 CO2</text>
        <dbReference type="Rhea" id="RHEA:15425"/>
        <dbReference type="ChEBI" id="CHEBI:16526"/>
        <dbReference type="ChEBI" id="CHEBI:17319"/>
        <dbReference type="ChEBI" id="CHEBI:57307"/>
        <dbReference type="ChEBI" id="CHEBI:57309"/>
        <dbReference type="ChEBI" id="CHEBI:57844"/>
        <dbReference type="ChEBI" id="CHEBI:59789"/>
        <dbReference type="EC" id="1.3.98.3"/>
    </reaction>
</comment>
<dbReference type="EC" id="1.3.98.3" evidence="15"/>
<evidence type="ECO:0000256" key="8">
    <source>
        <dbReference type="ARBA" id="ARBA00022723"/>
    </source>
</evidence>
<comment type="function">
    <text evidence="13">Involved in the heme biosynthesis. Catalyzes the anaerobic oxidative decarboxylation of propionate groups of rings A and B of coproporphyrinogen III to yield the vinyl groups in protoporphyrinogen IX.</text>
</comment>
<dbReference type="InterPro" id="IPR034505">
    <property type="entry name" value="Coproporphyrinogen-III_oxidase"/>
</dbReference>
<gene>
    <name evidence="19" type="primary">hemN-2</name>
    <name evidence="19" type="ORF">IE4771_PB00155</name>
</gene>
<dbReference type="GO" id="GO:0005737">
    <property type="term" value="C:cytoplasm"/>
    <property type="evidence" value="ECO:0007669"/>
    <property type="project" value="UniProtKB-SubCell"/>
</dbReference>
<feature type="binding site" evidence="16">
    <location>
        <position position="180"/>
    </location>
    <ligand>
        <name>S-adenosyl-L-methionine</name>
        <dbReference type="ChEBI" id="CHEBI:59789"/>
        <label>2</label>
    </ligand>
</feature>
<dbReference type="AlphaFoldDB" id="A0A060IDU6"/>
<evidence type="ECO:0000256" key="9">
    <source>
        <dbReference type="ARBA" id="ARBA00023002"/>
    </source>
</evidence>
<dbReference type="InterPro" id="IPR007197">
    <property type="entry name" value="rSAM"/>
</dbReference>
<dbReference type="SFLD" id="SFLDS00029">
    <property type="entry name" value="Radical_SAM"/>
    <property type="match status" value="1"/>
</dbReference>
<dbReference type="GO" id="GO:0006782">
    <property type="term" value="P:protoporphyrinogen IX biosynthetic process"/>
    <property type="evidence" value="ECO:0007669"/>
    <property type="project" value="UniProtKB-UniPathway"/>
</dbReference>
<dbReference type="PANTHER" id="PTHR13932">
    <property type="entry name" value="COPROPORPHYRINIGEN III OXIDASE"/>
    <property type="match status" value="1"/>
</dbReference>
<dbReference type="HOGENOM" id="CLU_027579_3_0_5"/>
<evidence type="ECO:0000256" key="13">
    <source>
        <dbReference type="ARBA" id="ARBA00024295"/>
    </source>
</evidence>
<dbReference type="PROSITE" id="PS51918">
    <property type="entry name" value="RADICAL_SAM"/>
    <property type="match status" value="1"/>
</dbReference>
<evidence type="ECO:0000256" key="17">
    <source>
        <dbReference type="PIRSR" id="PIRSR000167-2"/>
    </source>
</evidence>
<evidence type="ECO:0000256" key="14">
    <source>
        <dbReference type="ARBA" id="ARBA00048321"/>
    </source>
</evidence>
<evidence type="ECO:0000256" key="10">
    <source>
        <dbReference type="ARBA" id="ARBA00023004"/>
    </source>
</evidence>
<keyword evidence="5 15" id="KW-0004">4Fe-4S</keyword>
<evidence type="ECO:0000256" key="7">
    <source>
        <dbReference type="ARBA" id="ARBA00022691"/>
    </source>
</evidence>
<dbReference type="GO" id="GO:0051539">
    <property type="term" value="F:4 iron, 4 sulfur cluster binding"/>
    <property type="evidence" value="ECO:0007669"/>
    <property type="project" value="UniProtKB-KW"/>
</dbReference>
<comment type="subunit">
    <text evidence="4">Monomer.</text>
</comment>
<feature type="binding site" evidence="17">
    <location>
        <position position="64"/>
    </location>
    <ligand>
        <name>[4Fe-4S] cluster</name>
        <dbReference type="ChEBI" id="CHEBI:49883"/>
        <note>4Fe-4S-S-AdoMet</note>
    </ligand>
</feature>
<dbReference type="Gene3D" id="3.80.30.20">
    <property type="entry name" value="tm_1862 like domain"/>
    <property type="match status" value="1"/>
</dbReference>
<dbReference type="GO" id="GO:0051989">
    <property type="term" value="F:coproporphyrinogen dehydrogenase activity"/>
    <property type="evidence" value="ECO:0007669"/>
    <property type="project" value="UniProtKB-EC"/>
</dbReference>
<dbReference type="Gene3D" id="1.10.10.920">
    <property type="match status" value="1"/>
</dbReference>
<evidence type="ECO:0000256" key="11">
    <source>
        <dbReference type="ARBA" id="ARBA00023014"/>
    </source>
</evidence>
<feature type="binding site" evidence="16">
    <location>
        <begin position="63"/>
        <end position="65"/>
    </location>
    <ligand>
        <name>S-adenosyl-L-methionine</name>
        <dbReference type="ChEBI" id="CHEBI:59789"/>
        <label>2</label>
    </ligand>
</feature>
<keyword evidence="10 15" id="KW-0408">Iron</keyword>